<dbReference type="Pfam" id="PF12937">
    <property type="entry name" value="F-box-like"/>
    <property type="match status" value="1"/>
</dbReference>
<dbReference type="Gene3D" id="3.80.10.10">
    <property type="entry name" value="Ribonuclease Inhibitor"/>
    <property type="match status" value="1"/>
</dbReference>
<sequence>MKNKNSTITTWNDMPCDILLKIFVALDILDLVTGVSRVCSAWRAACFDPILWRKIDLSTVKTDLVEIPMRADDSFEDEPSNIVMLILKSTVKFSRGNVSSLIFPFHISLWNEDIVWTAERFRNLKRLVLPARNRLDIEALEDAIMDWKDLESLSIPCVYAPCDMMKAIGASCKNFTELKIMCPFDIDFAHAIVVQTPQLKVLSLRCTLVFKDALLFLLLKLQHLEVLNLTHCLMVSHNREAGCLVVYRQIEEEIIKNASHLKTFLSCKKACPLCKIPTNEEGFLKWYDYDERNWGMEEIPSLAI</sequence>
<accession>A0A2P5CPA9</accession>
<gene>
    <name evidence="2" type="ORF">PanWU01x14_135370</name>
</gene>
<dbReference type="Proteomes" id="UP000237105">
    <property type="component" value="Unassembled WGS sequence"/>
</dbReference>
<dbReference type="PANTHER" id="PTHR38926:SF58">
    <property type="entry name" value="F-BOX DOMAIN-CONTAINING PROTEIN"/>
    <property type="match status" value="1"/>
</dbReference>
<dbReference type="PROSITE" id="PS50181">
    <property type="entry name" value="FBOX"/>
    <property type="match status" value="1"/>
</dbReference>
<dbReference type="SUPFAM" id="SSF81383">
    <property type="entry name" value="F-box domain"/>
    <property type="match status" value="1"/>
</dbReference>
<feature type="domain" description="F-box" evidence="1">
    <location>
        <begin position="8"/>
        <end position="55"/>
    </location>
</feature>
<reference evidence="3" key="1">
    <citation type="submission" date="2016-06" db="EMBL/GenBank/DDBJ databases">
        <title>Parallel loss of symbiosis genes in relatives of nitrogen-fixing non-legume Parasponia.</title>
        <authorList>
            <person name="Van Velzen R."/>
            <person name="Holmer R."/>
            <person name="Bu F."/>
            <person name="Rutten L."/>
            <person name="Van Zeijl A."/>
            <person name="Liu W."/>
            <person name="Santuari L."/>
            <person name="Cao Q."/>
            <person name="Sharma T."/>
            <person name="Shen D."/>
            <person name="Roswanjaya Y."/>
            <person name="Wardhani T."/>
            <person name="Kalhor M.S."/>
            <person name="Jansen J."/>
            <person name="Van den Hoogen J."/>
            <person name="Gungor B."/>
            <person name="Hartog M."/>
            <person name="Hontelez J."/>
            <person name="Verver J."/>
            <person name="Yang W.-C."/>
            <person name="Schijlen E."/>
            <person name="Repin R."/>
            <person name="Schilthuizen M."/>
            <person name="Schranz E."/>
            <person name="Heidstra R."/>
            <person name="Miyata K."/>
            <person name="Fedorova E."/>
            <person name="Kohlen W."/>
            <person name="Bisseling T."/>
            <person name="Smit S."/>
            <person name="Geurts R."/>
        </authorList>
    </citation>
    <scope>NUCLEOTIDE SEQUENCE [LARGE SCALE GENOMIC DNA]</scope>
    <source>
        <strain evidence="3">cv. WU1-14</strain>
    </source>
</reference>
<evidence type="ECO:0000313" key="2">
    <source>
        <dbReference type="EMBL" id="PON62861.1"/>
    </source>
</evidence>
<dbReference type="InterPro" id="IPR032675">
    <property type="entry name" value="LRR_dom_sf"/>
</dbReference>
<dbReference type="InterPro" id="IPR001810">
    <property type="entry name" value="F-box_dom"/>
</dbReference>
<dbReference type="STRING" id="3476.A0A2P5CPA9"/>
<dbReference type="AlphaFoldDB" id="A0A2P5CPA9"/>
<dbReference type="EMBL" id="JXTB01000109">
    <property type="protein sequence ID" value="PON62861.1"/>
    <property type="molecule type" value="Genomic_DNA"/>
</dbReference>
<evidence type="ECO:0000313" key="3">
    <source>
        <dbReference type="Proteomes" id="UP000237105"/>
    </source>
</evidence>
<keyword evidence="3" id="KW-1185">Reference proteome</keyword>
<comment type="caution">
    <text evidence="2">The sequence shown here is derived from an EMBL/GenBank/DDBJ whole genome shotgun (WGS) entry which is preliminary data.</text>
</comment>
<evidence type="ECO:0000259" key="1">
    <source>
        <dbReference type="PROSITE" id="PS50181"/>
    </source>
</evidence>
<dbReference type="SUPFAM" id="SSF52047">
    <property type="entry name" value="RNI-like"/>
    <property type="match status" value="1"/>
</dbReference>
<dbReference type="OrthoDB" id="3219396at2759"/>
<name>A0A2P5CPA9_PARAD</name>
<proteinExistence type="predicted"/>
<protein>
    <submittedName>
        <fullName evidence="2">F-box domain containing protein</fullName>
    </submittedName>
</protein>
<organism evidence="2 3">
    <name type="scientific">Parasponia andersonii</name>
    <name type="common">Sponia andersonii</name>
    <dbReference type="NCBI Taxonomy" id="3476"/>
    <lineage>
        <taxon>Eukaryota</taxon>
        <taxon>Viridiplantae</taxon>
        <taxon>Streptophyta</taxon>
        <taxon>Embryophyta</taxon>
        <taxon>Tracheophyta</taxon>
        <taxon>Spermatophyta</taxon>
        <taxon>Magnoliopsida</taxon>
        <taxon>eudicotyledons</taxon>
        <taxon>Gunneridae</taxon>
        <taxon>Pentapetalae</taxon>
        <taxon>rosids</taxon>
        <taxon>fabids</taxon>
        <taxon>Rosales</taxon>
        <taxon>Cannabaceae</taxon>
        <taxon>Parasponia</taxon>
    </lineage>
</organism>
<dbReference type="Gene3D" id="1.20.1280.50">
    <property type="match status" value="1"/>
</dbReference>
<dbReference type="InterPro" id="IPR036047">
    <property type="entry name" value="F-box-like_dom_sf"/>
</dbReference>
<dbReference type="PANTHER" id="PTHR38926">
    <property type="entry name" value="F-BOX DOMAIN CONTAINING PROTEIN, EXPRESSED"/>
    <property type="match status" value="1"/>
</dbReference>